<proteinExistence type="inferred from homology"/>
<dbReference type="SUPFAM" id="SSF50129">
    <property type="entry name" value="GroES-like"/>
    <property type="match status" value="1"/>
</dbReference>
<dbReference type="Gene3D" id="3.90.180.10">
    <property type="entry name" value="Medium-chain alcohol dehydrogenases, catalytic domain"/>
    <property type="match status" value="1"/>
</dbReference>
<dbReference type="InterPro" id="IPR036291">
    <property type="entry name" value="NAD(P)-bd_dom_sf"/>
</dbReference>
<evidence type="ECO:0000256" key="2">
    <source>
        <dbReference type="ARBA" id="ARBA00011245"/>
    </source>
</evidence>
<dbReference type="EMBL" id="JAXOVC010000006">
    <property type="protein sequence ID" value="KAK4499955.1"/>
    <property type="molecule type" value="Genomic_DNA"/>
</dbReference>
<sequence length="366" mass="39246">MRALIWAGTRAEVVTDRPKPRLRDNYLLIKTAAVALNPTDAKAISQGRAATNGLLGCDFAGTVIDIGQAVTKSWEPGDRVFGCVHGANFNNGEDGAFAEYIVAKGDTCMRMPDHTSFEEACTLGVSVLTCGQGLFQEMKLGFPPVSGEMVKTNESILIYGGSSSSGMVAIQICSLYVSCTPSHIPKVLTSSRAGYTVLTTCTPAIAALCKSLGAEAIFDYHDTDCGNQISGHTNGQLKLAWDTIGSPSSTEICMQALTQEPGAKYGTILFNDILRRDVQYSSSFLMTFLGESFDKFGKHMPGQVEHFEFAKKFTGLVDGLLERKRLRPLPVRLCSGGFEGVLDGVKLITEGRVSGCKLVVRVDGTA</sequence>
<evidence type="ECO:0000256" key="3">
    <source>
        <dbReference type="ARBA" id="ARBA00023002"/>
    </source>
</evidence>
<accession>A0ABR0EEN5</accession>
<comment type="caution">
    <text evidence="5">The sequence shown here is derived from an EMBL/GenBank/DDBJ whole genome shotgun (WGS) entry which is preliminary data.</text>
</comment>
<evidence type="ECO:0000313" key="5">
    <source>
        <dbReference type="EMBL" id="KAK4499955.1"/>
    </source>
</evidence>
<dbReference type="PANTHER" id="PTHR45348">
    <property type="entry name" value="HYPOTHETICAL OXIDOREDUCTASE (EUROFUNG)"/>
    <property type="match status" value="1"/>
</dbReference>
<dbReference type="CDD" id="cd08249">
    <property type="entry name" value="enoyl_reductase_like"/>
    <property type="match status" value="1"/>
</dbReference>
<evidence type="ECO:0000256" key="1">
    <source>
        <dbReference type="ARBA" id="ARBA00008072"/>
    </source>
</evidence>
<evidence type="ECO:0000259" key="4">
    <source>
        <dbReference type="SMART" id="SM00829"/>
    </source>
</evidence>
<gene>
    <name evidence="5" type="ORF">PRZ48_008141</name>
</gene>
<name>A0ABR0EEN5_ZASCE</name>
<dbReference type="PANTHER" id="PTHR45348:SF2">
    <property type="entry name" value="ZINC-TYPE ALCOHOL DEHYDROGENASE-LIKE PROTEIN C2E1P3.01"/>
    <property type="match status" value="1"/>
</dbReference>
<protein>
    <recommendedName>
        <fullName evidence="4">Enoyl reductase (ER) domain-containing protein</fullName>
    </recommendedName>
</protein>
<dbReference type="SMART" id="SM00829">
    <property type="entry name" value="PKS_ER"/>
    <property type="match status" value="1"/>
</dbReference>
<dbReference type="SUPFAM" id="SSF51735">
    <property type="entry name" value="NAD(P)-binding Rossmann-fold domains"/>
    <property type="match status" value="1"/>
</dbReference>
<keyword evidence="6" id="KW-1185">Reference proteome</keyword>
<dbReference type="InterPro" id="IPR013154">
    <property type="entry name" value="ADH-like_N"/>
</dbReference>
<dbReference type="Proteomes" id="UP001305779">
    <property type="component" value="Unassembled WGS sequence"/>
</dbReference>
<organism evidence="5 6">
    <name type="scientific">Zasmidium cellare</name>
    <name type="common">Wine cellar mold</name>
    <name type="synonym">Racodium cellare</name>
    <dbReference type="NCBI Taxonomy" id="395010"/>
    <lineage>
        <taxon>Eukaryota</taxon>
        <taxon>Fungi</taxon>
        <taxon>Dikarya</taxon>
        <taxon>Ascomycota</taxon>
        <taxon>Pezizomycotina</taxon>
        <taxon>Dothideomycetes</taxon>
        <taxon>Dothideomycetidae</taxon>
        <taxon>Mycosphaerellales</taxon>
        <taxon>Mycosphaerellaceae</taxon>
        <taxon>Zasmidium</taxon>
    </lineage>
</organism>
<dbReference type="InterPro" id="IPR047122">
    <property type="entry name" value="Trans-enoyl_RdTase-like"/>
</dbReference>
<feature type="domain" description="Enoyl reductase (ER)" evidence="4">
    <location>
        <begin position="8"/>
        <end position="360"/>
    </location>
</feature>
<dbReference type="InterPro" id="IPR011032">
    <property type="entry name" value="GroES-like_sf"/>
</dbReference>
<dbReference type="Gene3D" id="3.40.50.720">
    <property type="entry name" value="NAD(P)-binding Rossmann-like Domain"/>
    <property type="match status" value="1"/>
</dbReference>
<keyword evidence="3" id="KW-0560">Oxidoreductase</keyword>
<dbReference type="Pfam" id="PF08240">
    <property type="entry name" value="ADH_N"/>
    <property type="match status" value="1"/>
</dbReference>
<evidence type="ECO:0000313" key="6">
    <source>
        <dbReference type="Proteomes" id="UP001305779"/>
    </source>
</evidence>
<comment type="subunit">
    <text evidence="2">Monomer.</text>
</comment>
<dbReference type="InterPro" id="IPR020843">
    <property type="entry name" value="ER"/>
</dbReference>
<comment type="similarity">
    <text evidence="1">Belongs to the zinc-containing alcohol dehydrogenase family.</text>
</comment>
<reference evidence="5 6" key="1">
    <citation type="journal article" date="2023" name="G3 (Bethesda)">
        <title>A chromosome-level genome assembly of Zasmidium syzygii isolated from banana leaves.</title>
        <authorList>
            <person name="van Westerhoven A.C."/>
            <person name="Mehrabi R."/>
            <person name="Talebi R."/>
            <person name="Steentjes M.B.F."/>
            <person name="Corcolon B."/>
            <person name="Chong P.A."/>
            <person name="Kema G.H.J."/>
            <person name="Seidl M.F."/>
        </authorList>
    </citation>
    <scope>NUCLEOTIDE SEQUENCE [LARGE SCALE GENOMIC DNA]</scope>
    <source>
        <strain evidence="5 6">P124</strain>
    </source>
</reference>